<comment type="subcellular location">
    <subcellularLocation>
        <location evidence="1">Cell membrane</location>
        <topology evidence="1">Multi-pass membrane protein</topology>
    </subcellularLocation>
    <subcellularLocation>
        <location evidence="6">Membrane</location>
        <topology evidence="6">Multi-pass membrane protein</topology>
    </subcellularLocation>
</comment>
<dbReference type="PANTHER" id="PTHR30625">
    <property type="entry name" value="PROTEIN TOLQ"/>
    <property type="match status" value="1"/>
</dbReference>
<evidence type="ECO:0000313" key="11">
    <source>
        <dbReference type="EMBL" id="EAT13412.1"/>
    </source>
</evidence>
<feature type="chain" id="PRO_5004194982" evidence="9">
    <location>
        <begin position="22"/>
        <end position="452"/>
    </location>
</feature>
<dbReference type="Pfam" id="PF01618">
    <property type="entry name" value="MotA_ExbB"/>
    <property type="match status" value="1"/>
</dbReference>
<keyword evidence="6" id="KW-0653">Protein transport</keyword>
<dbReference type="InterPro" id="IPR002898">
    <property type="entry name" value="MotA_ExbB_proton_chnl"/>
</dbReference>
<feature type="transmembrane region" description="Helical" evidence="8">
    <location>
        <begin position="363"/>
        <end position="382"/>
    </location>
</feature>
<dbReference type="PANTHER" id="PTHR30625:SF11">
    <property type="entry name" value="MOTA_TOLQ_EXBB PROTON CHANNEL DOMAIN-CONTAINING PROTEIN"/>
    <property type="match status" value="1"/>
</dbReference>
<accession>Q1N4L6</accession>
<keyword evidence="2" id="KW-1003">Cell membrane</keyword>
<dbReference type="GO" id="GO:0017038">
    <property type="term" value="P:protein import"/>
    <property type="evidence" value="ECO:0007669"/>
    <property type="project" value="TreeGrafter"/>
</dbReference>
<comment type="caution">
    <text evidence="11">The sequence shown here is derived from an EMBL/GenBank/DDBJ whole genome shotgun (WGS) entry which is preliminary data.</text>
</comment>
<evidence type="ECO:0000256" key="4">
    <source>
        <dbReference type="ARBA" id="ARBA00022989"/>
    </source>
</evidence>
<dbReference type="AlphaFoldDB" id="Q1N4L6"/>
<evidence type="ECO:0000256" key="2">
    <source>
        <dbReference type="ARBA" id="ARBA00022475"/>
    </source>
</evidence>
<dbReference type="STRING" id="207949.RED65_01590"/>
<evidence type="ECO:0000259" key="10">
    <source>
        <dbReference type="Pfam" id="PF01618"/>
    </source>
</evidence>
<evidence type="ECO:0000256" key="8">
    <source>
        <dbReference type="SAM" id="Phobius"/>
    </source>
</evidence>
<dbReference type="GO" id="GO:0005886">
    <property type="term" value="C:plasma membrane"/>
    <property type="evidence" value="ECO:0007669"/>
    <property type="project" value="UniProtKB-SubCell"/>
</dbReference>
<keyword evidence="3 8" id="KW-0812">Transmembrane</keyword>
<proteinExistence type="inferred from homology"/>
<feature type="signal peptide" evidence="9">
    <location>
        <begin position="1"/>
        <end position="21"/>
    </location>
</feature>
<evidence type="ECO:0000256" key="1">
    <source>
        <dbReference type="ARBA" id="ARBA00004651"/>
    </source>
</evidence>
<dbReference type="OrthoDB" id="4045at2"/>
<dbReference type="InterPro" id="IPR017270">
    <property type="entry name" value="MotA/TolQ/ExbB-rel"/>
</dbReference>
<comment type="similarity">
    <text evidence="6">Belongs to the exbB/tolQ family.</text>
</comment>
<feature type="domain" description="MotA/TolQ/ExbB proton channel" evidence="10">
    <location>
        <begin position="318"/>
        <end position="438"/>
    </location>
</feature>
<feature type="transmembrane region" description="Helical" evidence="8">
    <location>
        <begin position="274"/>
        <end position="295"/>
    </location>
</feature>
<keyword evidence="5 8" id="KW-0472">Membrane</keyword>
<dbReference type="Proteomes" id="UP000004263">
    <property type="component" value="Unassembled WGS sequence"/>
</dbReference>
<organism evidence="11 12">
    <name type="scientific">Bermanella marisrubri</name>
    <dbReference type="NCBI Taxonomy" id="207949"/>
    <lineage>
        <taxon>Bacteria</taxon>
        <taxon>Pseudomonadati</taxon>
        <taxon>Pseudomonadota</taxon>
        <taxon>Gammaproteobacteria</taxon>
        <taxon>Oceanospirillales</taxon>
        <taxon>Oceanospirillaceae</taxon>
        <taxon>Bermanella</taxon>
    </lineage>
</organism>
<keyword evidence="4 8" id="KW-1133">Transmembrane helix</keyword>
<evidence type="ECO:0000256" key="5">
    <source>
        <dbReference type="ARBA" id="ARBA00023136"/>
    </source>
</evidence>
<dbReference type="PIRSF" id="PIRSF037714">
    <property type="entry name" value="TolR"/>
    <property type="match status" value="1"/>
</dbReference>
<evidence type="ECO:0000256" key="3">
    <source>
        <dbReference type="ARBA" id="ARBA00022692"/>
    </source>
</evidence>
<name>Q1N4L6_9GAMM</name>
<keyword evidence="6" id="KW-0813">Transport</keyword>
<dbReference type="InterPro" id="IPR050790">
    <property type="entry name" value="ExbB/TolQ_transport"/>
</dbReference>
<dbReference type="HOGENOM" id="CLU_047225_1_0_6"/>
<evidence type="ECO:0000256" key="7">
    <source>
        <dbReference type="SAM" id="Coils"/>
    </source>
</evidence>
<protein>
    <submittedName>
        <fullName evidence="11">TolR</fullName>
    </submittedName>
</protein>
<gene>
    <name evidence="11" type="ORF">RED65_01590</name>
</gene>
<keyword evidence="7" id="KW-0175">Coiled coil</keyword>
<feature type="transmembrane region" description="Helical" evidence="8">
    <location>
        <begin position="402"/>
        <end position="421"/>
    </location>
</feature>
<keyword evidence="12" id="KW-1185">Reference proteome</keyword>
<evidence type="ECO:0000313" key="12">
    <source>
        <dbReference type="Proteomes" id="UP000004263"/>
    </source>
</evidence>
<dbReference type="EMBL" id="AAQH01000002">
    <property type="protein sequence ID" value="EAT13412.1"/>
    <property type="molecule type" value="Genomic_DNA"/>
</dbReference>
<sequence>MIKVVRYLVVGLALLSLNINADEVQENKPKNIASLEALLQAVKQDGLRQQEVNQQRERRFLENRNEQRTALRQAKAKLEQVRQETKTLKSQFDSNEGELAELEQELKQRLGNLGEMFGVVRQVSQDVAAIRENSIVAVEIGQNDPVLERLATSKALPDIPELESLWYQLQLHITKQSEAKIISADYVDAQGVKQTGSVAHVGPFIALNENGFLSFDAETGLLLELGKQPSGASTAIDYFAGDAEESVIDPTRGTLLQLGSQSPNVLERVNQGGYIGYVILALAFSGILYAAYLLLLRIQIKSRVDAQLANTDEVRDDNPLGRVLSVYQQHKDESDLESLEMTLDEAVLKELPELERGLSLIKLLAAVAPLLGLLGTVTGMIATFQSITLFGTGDPKLMAGGISQALITTVLGLVAAIPLLFMHNFLNTRSKEVIQVLDQQAAGLIAQKVQSK</sequence>
<evidence type="ECO:0000256" key="6">
    <source>
        <dbReference type="RuleBase" id="RU004057"/>
    </source>
</evidence>
<evidence type="ECO:0000256" key="9">
    <source>
        <dbReference type="SAM" id="SignalP"/>
    </source>
</evidence>
<reference evidence="11 12" key="1">
    <citation type="submission" date="2006-03" db="EMBL/GenBank/DDBJ databases">
        <authorList>
            <person name="Pinhassi J."/>
            <person name="Pedros-Alio C."/>
            <person name="Ferriera S."/>
            <person name="Johnson J."/>
            <person name="Kravitz S."/>
            <person name="Halpern A."/>
            <person name="Remington K."/>
            <person name="Beeson K."/>
            <person name="Tran B."/>
            <person name="Rogers Y.-H."/>
            <person name="Friedman R."/>
            <person name="Venter J.C."/>
        </authorList>
    </citation>
    <scope>NUCLEOTIDE SEQUENCE [LARGE SCALE GENOMIC DNA]</scope>
    <source>
        <strain evidence="11 12">RED65</strain>
    </source>
</reference>
<feature type="coiled-coil region" evidence="7">
    <location>
        <begin position="61"/>
        <end position="105"/>
    </location>
</feature>
<dbReference type="RefSeq" id="WP_007017796.1">
    <property type="nucleotide sequence ID" value="NZ_CH724114.1"/>
</dbReference>
<keyword evidence="9" id="KW-0732">Signal</keyword>